<evidence type="ECO:0000313" key="2">
    <source>
        <dbReference type="Proteomes" id="UP000447876"/>
    </source>
</evidence>
<evidence type="ECO:0008006" key="3">
    <source>
        <dbReference type="Google" id="ProtNLM"/>
    </source>
</evidence>
<reference evidence="1 2" key="1">
    <citation type="submission" date="2019-11" db="EMBL/GenBank/DDBJ databases">
        <title>Draft genome sequences of five Paenibacillus species of dairy origin.</title>
        <authorList>
            <person name="Olajide A.M."/>
            <person name="Chen S."/>
            <person name="Lapointe G."/>
        </authorList>
    </citation>
    <scope>NUCLEOTIDE SEQUENCE [LARGE SCALE GENOMIC DNA]</scope>
    <source>
        <strain evidence="1 2">12CR55</strain>
    </source>
</reference>
<sequence length="215" mass="24507">MLRKDYLVRAIEEMTEMLGTIFGLKQQKKHPEALQKLDELYRNHFRLNSLLLGTLSSKDIAELFRSGGIIEADRLQTLARLLREEGDLLLDSGKTDEGRMRQLKALHLFLEARQHGADPSLWQLDEEIFGLMAKLKGCPLDPDTERMVFGFAEDKGRYDLAENALYRLLDQQEMNVHEGIAFYERLAGVAPDQLEEGGLSAAEVQEGLAELRHRL</sequence>
<dbReference type="Pfam" id="PF20092">
    <property type="entry name" value="DUF6483"/>
    <property type="match status" value="1"/>
</dbReference>
<organism evidence="1 2">
    <name type="scientific">Paenibacillus woosongensis</name>
    <dbReference type="NCBI Taxonomy" id="307580"/>
    <lineage>
        <taxon>Bacteria</taxon>
        <taxon>Bacillati</taxon>
        <taxon>Bacillota</taxon>
        <taxon>Bacilli</taxon>
        <taxon>Bacillales</taxon>
        <taxon>Paenibacillaceae</taxon>
        <taxon>Paenibacillus</taxon>
    </lineage>
</organism>
<gene>
    <name evidence="1" type="ORF">GNP95_16560</name>
</gene>
<dbReference type="EMBL" id="WNZW01000007">
    <property type="protein sequence ID" value="MUG46601.1"/>
    <property type="molecule type" value="Genomic_DNA"/>
</dbReference>
<dbReference type="Proteomes" id="UP000447876">
    <property type="component" value="Unassembled WGS sequence"/>
</dbReference>
<protein>
    <recommendedName>
        <fullName evidence="3">Tetratricopeptide repeat protein</fullName>
    </recommendedName>
</protein>
<proteinExistence type="predicted"/>
<dbReference type="OrthoDB" id="1905743at2"/>
<evidence type="ECO:0000313" key="1">
    <source>
        <dbReference type="EMBL" id="MUG46601.1"/>
    </source>
</evidence>
<dbReference type="InterPro" id="IPR045507">
    <property type="entry name" value="DUF6483"/>
</dbReference>
<comment type="caution">
    <text evidence="1">The sequence shown here is derived from an EMBL/GenBank/DDBJ whole genome shotgun (WGS) entry which is preliminary data.</text>
</comment>
<dbReference type="RefSeq" id="WP_155611990.1">
    <property type="nucleotide sequence ID" value="NZ_WNZW01000007.1"/>
</dbReference>
<dbReference type="AlphaFoldDB" id="A0A7X2Z4B7"/>
<accession>A0A7X2Z4B7</accession>
<name>A0A7X2Z4B7_9BACL</name>